<feature type="DNA-binding region" description="H-T-H motif" evidence="4">
    <location>
        <begin position="48"/>
        <end position="67"/>
    </location>
</feature>
<evidence type="ECO:0000256" key="4">
    <source>
        <dbReference type="PROSITE-ProRule" id="PRU00335"/>
    </source>
</evidence>
<organism evidence="6 7">
    <name type="scientific">Leucothrix arctica</name>
    <dbReference type="NCBI Taxonomy" id="1481894"/>
    <lineage>
        <taxon>Bacteria</taxon>
        <taxon>Pseudomonadati</taxon>
        <taxon>Pseudomonadota</taxon>
        <taxon>Gammaproteobacteria</taxon>
        <taxon>Thiotrichales</taxon>
        <taxon>Thiotrichaceae</taxon>
        <taxon>Leucothrix</taxon>
    </lineage>
</organism>
<keyword evidence="2 4" id="KW-0238">DNA-binding</keyword>
<dbReference type="Gene3D" id="1.10.357.10">
    <property type="entry name" value="Tetracycline Repressor, domain 2"/>
    <property type="match status" value="1"/>
</dbReference>
<dbReference type="InterPro" id="IPR001647">
    <property type="entry name" value="HTH_TetR"/>
</dbReference>
<dbReference type="RefSeq" id="WP_109826887.1">
    <property type="nucleotide sequence ID" value="NZ_QGKL01000043.1"/>
</dbReference>
<name>A0A317C4J5_9GAMM</name>
<dbReference type="Proteomes" id="UP000245506">
    <property type="component" value="Unassembled WGS sequence"/>
</dbReference>
<keyword evidence="3" id="KW-0804">Transcription</keyword>
<gene>
    <name evidence="6" type="ORF">DKT75_21305</name>
</gene>
<evidence type="ECO:0000256" key="1">
    <source>
        <dbReference type="ARBA" id="ARBA00023015"/>
    </source>
</evidence>
<dbReference type="Pfam" id="PF13305">
    <property type="entry name" value="TetR_C_33"/>
    <property type="match status" value="1"/>
</dbReference>
<evidence type="ECO:0000256" key="3">
    <source>
        <dbReference type="ARBA" id="ARBA00023163"/>
    </source>
</evidence>
<evidence type="ECO:0000313" key="7">
    <source>
        <dbReference type="Proteomes" id="UP000245506"/>
    </source>
</evidence>
<dbReference type="InterPro" id="IPR009057">
    <property type="entry name" value="Homeodomain-like_sf"/>
</dbReference>
<evidence type="ECO:0000313" key="6">
    <source>
        <dbReference type="EMBL" id="PWQ93227.1"/>
    </source>
</evidence>
<evidence type="ECO:0000256" key="2">
    <source>
        <dbReference type="ARBA" id="ARBA00023125"/>
    </source>
</evidence>
<dbReference type="PROSITE" id="PS50977">
    <property type="entry name" value="HTH_TETR_2"/>
    <property type="match status" value="1"/>
</dbReference>
<dbReference type="EMBL" id="QGKL01000043">
    <property type="protein sequence ID" value="PWQ93227.1"/>
    <property type="molecule type" value="Genomic_DNA"/>
</dbReference>
<keyword evidence="7" id="KW-1185">Reference proteome</keyword>
<dbReference type="GO" id="GO:0003677">
    <property type="term" value="F:DNA binding"/>
    <property type="evidence" value="ECO:0007669"/>
    <property type="project" value="UniProtKB-UniRule"/>
</dbReference>
<sequence length="210" mass="23133">MTLSTGRHKIITMTKKNNTAPHHHGNLREALINAGLELLETGGTQALTLRKCAALAGVSHAAPANHFNGLISLKVAIMARGHFMFTEAMQQANAQAETSPWNQLNATCEAYITFARTHKTLFHLMFQSGCEELEGADKQSMSENQQACEASYGTLQQVCLPFEHTGNNALNTETMVWSLVHGYAMLFADKDCAMQDVPEFSEILPRLKLK</sequence>
<reference evidence="6 7" key="1">
    <citation type="submission" date="2018-05" db="EMBL/GenBank/DDBJ databases">
        <title>Leucothrix arctica sp. nov., isolated from Arctic seawater.</title>
        <authorList>
            <person name="Choi A."/>
            <person name="Baek K."/>
        </authorList>
    </citation>
    <scope>NUCLEOTIDE SEQUENCE [LARGE SCALE GENOMIC DNA]</scope>
    <source>
        <strain evidence="6 7">IMCC9719</strain>
    </source>
</reference>
<dbReference type="InterPro" id="IPR025996">
    <property type="entry name" value="MT1864/Rv1816-like_C"/>
</dbReference>
<accession>A0A317C4J5</accession>
<dbReference type="SUPFAM" id="SSF48498">
    <property type="entry name" value="Tetracyclin repressor-like, C-terminal domain"/>
    <property type="match status" value="1"/>
</dbReference>
<proteinExistence type="predicted"/>
<protein>
    <submittedName>
        <fullName evidence="6">TetR/AcrR family transcriptional regulator</fullName>
    </submittedName>
</protein>
<dbReference type="InterPro" id="IPR036271">
    <property type="entry name" value="Tet_transcr_reg_TetR-rel_C_sf"/>
</dbReference>
<dbReference type="OrthoDB" id="9179041at2"/>
<keyword evidence="1" id="KW-0805">Transcription regulation</keyword>
<comment type="caution">
    <text evidence="6">The sequence shown here is derived from an EMBL/GenBank/DDBJ whole genome shotgun (WGS) entry which is preliminary data.</text>
</comment>
<evidence type="ECO:0000259" key="5">
    <source>
        <dbReference type="PROSITE" id="PS50977"/>
    </source>
</evidence>
<dbReference type="AlphaFoldDB" id="A0A317C4J5"/>
<dbReference type="SUPFAM" id="SSF46689">
    <property type="entry name" value="Homeodomain-like"/>
    <property type="match status" value="1"/>
</dbReference>
<feature type="domain" description="HTH tetR-type" evidence="5">
    <location>
        <begin position="25"/>
        <end position="85"/>
    </location>
</feature>